<sequence length="103" mass="11700">MIKKYLQRKININADDTNDERNEKMEIEYYLLESDSFGSDAAYGQKVYGIEIIKKTEEDDIESEFVRNLSTSVDSVSSILDKMVKNSVTPVALPFVLDDLIGV</sequence>
<dbReference type="eggNOG" id="ENOG50334C1">
    <property type="taxonomic scope" value="Bacteria"/>
</dbReference>
<comment type="caution">
    <text evidence="1">The sequence shown here is derived from an EMBL/GenBank/DDBJ whole genome shotgun (WGS) entry which is preliminary data.</text>
</comment>
<evidence type="ECO:0000313" key="2">
    <source>
        <dbReference type="Proteomes" id="UP000036923"/>
    </source>
</evidence>
<evidence type="ECO:0000313" key="1">
    <source>
        <dbReference type="EMBL" id="KNY25453.1"/>
    </source>
</evidence>
<dbReference type="RefSeq" id="WP_036943042.1">
    <property type="nucleotide sequence ID" value="NZ_LGTC01000001.1"/>
</dbReference>
<dbReference type="EMBL" id="LGTC01000001">
    <property type="protein sequence ID" value="KNY25453.1"/>
    <property type="molecule type" value="Genomic_DNA"/>
</dbReference>
<gene>
    <name evidence="1" type="ORF">Bccel_0713</name>
</gene>
<dbReference type="Proteomes" id="UP000036923">
    <property type="component" value="Unassembled WGS sequence"/>
</dbReference>
<accession>A0A0L6JIC8</accession>
<organism evidence="1 2">
    <name type="scientific">Pseudobacteroides cellulosolvens ATCC 35603 = DSM 2933</name>
    <dbReference type="NCBI Taxonomy" id="398512"/>
    <lineage>
        <taxon>Bacteria</taxon>
        <taxon>Bacillati</taxon>
        <taxon>Bacillota</taxon>
        <taxon>Clostridia</taxon>
        <taxon>Eubacteriales</taxon>
        <taxon>Oscillospiraceae</taxon>
        <taxon>Pseudobacteroides</taxon>
    </lineage>
</organism>
<dbReference type="InterPro" id="IPR017016">
    <property type="entry name" value="UCP033595"/>
</dbReference>
<proteinExistence type="predicted"/>
<dbReference type="AlphaFoldDB" id="A0A0L6JIC8"/>
<protein>
    <submittedName>
        <fullName evidence="1">Uncharacterized protein</fullName>
    </submittedName>
</protein>
<dbReference type="Pfam" id="PF20124">
    <property type="entry name" value="DUF6514"/>
    <property type="match status" value="1"/>
</dbReference>
<keyword evidence="2" id="KW-1185">Reference proteome</keyword>
<reference evidence="2" key="1">
    <citation type="submission" date="2015-07" db="EMBL/GenBank/DDBJ databases">
        <title>Near-Complete Genome Sequence of the Cellulolytic Bacterium Bacteroides (Pseudobacteroides) cellulosolvens ATCC 35603.</title>
        <authorList>
            <person name="Dassa B."/>
            <person name="Utturkar S.M."/>
            <person name="Klingeman D.M."/>
            <person name="Hurt R.A."/>
            <person name="Keller M."/>
            <person name="Xu J."/>
            <person name="Reddy Y.H.K."/>
            <person name="Borovok I."/>
            <person name="Grinberg I.R."/>
            <person name="Lamed R."/>
            <person name="Zhivin O."/>
            <person name="Bayer E.A."/>
            <person name="Brown S.D."/>
        </authorList>
    </citation>
    <scope>NUCLEOTIDE SEQUENCE [LARGE SCALE GENOMIC DNA]</scope>
    <source>
        <strain evidence="2">DSM 2933</strain>
    </source>
</reference>
<name>A0A0L6JIC8_9FIRM</name>